<feature type="domain" description="CsbD-like" evidence="3">
    <location>
        <begin position="5"/>
        <end position="57"/>
    </location>
</feature>
<dbReference type="RefSeq" id="WP_064438624.1">
    <property type="nucleotide sequence ID" value="NZ_BDDI01000001.1"/>
</dbReference>
<keyword evidence="5" id="KW-1185">Reference proteome</keyword>
<gene>
    <name evidence="4" type="ORF">FHU29_002735</name>
</gene>
<dbReference type="SUPFAM" id="SSF69047">
    <property type="entry name" value="Hypothetical protein YjbJ"/>
    <property type="match status" value="1"/>
</dbReference>
<evidence type="ECO:0000256" key="2">
    <source>
        <dbReference type="SAM" id="MobiDB-lite"/>
    </source>
</evidence>
<dbReference type="Pfam" id="PF05532">
    <property type="entry name" value="CsbD"/>
    <property type="match status" value="1"/>
</dbReference>
<sequence>MGFIDKAKNSTEDTVGKAKEKIGEVTRNRDLEAEGKGDQASAGVKKIGENIKDTFKKK</sequence>
<dbReference type="OrthoDB" id="2143260at2"/>
<comment type="caution">
    <text evidence="4">The sequence shown here is derived from an EMBL/GenBank/DDBJ whole genome shotgun (WGS) entry which is preliminary data.</text>
</comment>
<dbReference type="EMBL" id="JACHWS010000002">
    <property type="protein sequence ID" value="MBB3038286.1"/>
    <property type="molecule type" value="Genomic_DNA"/>
</dbReference>
<evidence type="ECO:0000259" key="3">
    <source>
        <dbReference type="Pfam" id="PF05532"/>
    </source>
</evidence>
<dbReference type="AlphaFoldDB" id="A0A839RQD8"/>
<dbReference type="InterPro" id="IPR036629">
    <property type="entry name" value="YjbJ_sf"/>
</dbReference>
<feature type="region of interest" description="Disordered" evidence="2">
    <location>
        <begin position="1"/>
        <end position="21"/>
    </location>
</feature>
<name>A0A839RQD8_9ACTN</name>
<evidence type="ECO:0000313" key="4">
    <source>
        <dbReference type="EMBL" id="MBB3038286.1"/>
    </source>
</evidence>
<proteinExistence type="inferred from homology"/>
<accession>A0A839RQD8</accession>
<reference evidence="4 5" key="1">
    <citation type="submission" date="2020-08" db="EMBL/GenBank/DDBJ databases">
        <title>Sequencing the genomes of 1000 actinobacteria strains.</title>
        <authorList>
            <person name="Klenk H.-P."/>
        </authorList>
    </citation>
    <scope>NUCLEOTIDE SEQUENCE [LARGE SCALE GENOMIC DNA]</scope>
    <source>
        <strain evidence="4 5">DSM 45258</strain>
    </source>
</reference>
<dbReference type="Proteomes" id="UP000567922">
    <property type="component" value="Unassembled WGS sequence"/>
</dbReference>
<organism evidence="4 5">
    <name type="scientific">Hoyosella altamirensis</name>
    <dbReference type="NCBI Taxonomy" id="616997"/>
    <lineage>
        <taxon>Bacteria</taxon>
        <taxon>Bacillati</taxon>
        <taxon>Actinomycetota</taxon>
        <taxon>Actinomycetes</taxon>
        <taxon>Mycobacteriales</taxon>
        <taxon>Hoyosellaceae</taxon>
        <taxon>Hoyosella</taxon>
    </lineage>
</organism>
<evidence type="ECO:0000313" key="5">
    <source>
        <dbReference type="Proteomes" id="UP000567922"/>
    </source>
</evidence>
<dbReference type="InterPro" id="IPR008462">
    <property type="entry name" value="CsbD"/>
</dbReference>
<evidence type="ECO:0000256" key="1">
    <source>
        <dbReference type="ARBA" id="ARBA00009129"/>
    </source>
</evidence>
<comment type="similarity">
    <text evidence="1">Belongs to the UPF0337 (CsbD) family.</text>
</comment>
<protein>
    <submittedName>
        <fullName evidence="4">Uncharacterized protein YjbJ (UPF0337 family)</fullName>
    </submittedName>
</protein>